<proteinExistence type="predicted"/>
<keyword evidence="2" id="KW-1185">Reference proteome</keyword>
<dbReference type="AlphaFoldDB" id="A0A7X8XXX9"/>
<dbReference type="EMBL" id="JABAIL010000007">
    <property type="protein sequence ID" value="NLR93694.1"/>
    <property type="molecule type" value="Genomic_DNA"/>
</dbReference>
<sequence>MNLKRLTGLCLPVFVGIFACTESKDVVEEIIDETPDLEYELPTIAVDSIDSYVRGDYSISVAFSDYQSDILTLENIVLNHEGKQISEGVINDETSKITFEIDSKTIKDGITNLEVKATFEALEGLSETEASLNFDIEVDNYFPALYVGNGYSDRNYDNNYSRRTEYSLDFFITDQNNNQISEIYNSAEIEGDSVMIEIPEDFEGQTYNIVRVEHYIDEIYGDTSEEPYNNNNKRNNNSITIETKHTNGESNEFKFRDPLVEKSITLAISKDIEDYYVSGYYQSGADTRSESSDDNYNYITYEKVKVPISYRNMFMDNVTVFSGEKYATVLLSFMEDGDTMKIEQNSLTDEYVEFRFNEIDQEYFHMYTFGIKGDQEGFLSSMETFGYEDDEKFYKVRKPLNSDTEIEYLIIATKYFDGGNTTVRTSGRETPINNYRQYITKDNFTTVNTSDKIGLKSDLVLDNQTRRITLSNNTGDNKDEVISEIRLYSQQDIEMGRSFNFDISSLNNSILNELLSSSSHDVSYSVSQYDAASNSHLIDGSFSINWSDVPTPARVQRTTEHYINHQRVLQ</sequence>
<organism evidence="1 2">
    <name type="scientific">Flammeovirga agarivorans</name>
    <dbReference type="NCBI Taxonomy" id="2726742"/>
    <lineage>
        <taxon>Bacteria</taxon>
        <taxon>Pseudomonadati</taxon>
        <taxon>Bacteroidota</taxon>
        <taxon>Cytophagia</taxon>
        <taxon>Cytophagales</taxon>
        <taxon>Flammeovirgaceae</taxon>
        <taxon>Flammeovirga</taxon>
    </lineage>
</organism>
<evidence type="ECO:0000313" key="1">
    <source>
        <dbReference type="EMBL" id="NLR93694.1"/>
    </source>
</evidence>
<dbReference type="PROSITE" id="PS51257">
    <property type="entry name" value="PROKAR_LIPOPROTEIN"/>
    <property type="match status" value="1"/>
</dbReference>
<dbReference type="Proteomes" id="UP000585050">
    <property type="component" value="Unassembled WGS sequence"/>
</dbReference>
<evidence type="ECO:0000313" key="2">
    <source>
        <dbReference type="Proteomes" id="UP000585050"/>
    </source>
</evidence>
<comment type="caution">
    <text evidence="1">The sequence shown here is derived from an EMBL/GenBank/DDBJ whole genome shotgun (WGS) entry which is preliminary data.</text>
</comment>
<dbReference type="RefSeq" id="WP_168884402.1">
    <property type="nucleotide sequence ID" value="NZ_JABAIL010000007.1"/>
</dbReference>
<protein>
    <submittedName>
        <fullName evidence="1">Uncharacterized protein</fullName>
    </submittedName>
</protein>
<accession>A0A7X8XXX9</accession>
<gene>
    <name evidence="1" type="ORF">HGP29_21015</name>
</gene>
<name>A0A7X8XXX9_9BACT</name>
<reference evidence="1 2" key="1">
    <citation type="submission" date="2020-04" db="EMBL/GenBank/DDBJ databases">
        <title>Flammeovirga sp. SR4, a novel species isolated from seawater.</title>
        <authorList>
            <person name="Wang X."/>
        </authorList>
    </citation>
    <scope>NUCLEOTIDE SEQUENCE [LARGE SCALE GENOMIC DNA]</scope>
    <source>
        <strain evidence="1 2">SR4</strain>
    </source>
</reference>